<evidence type="ECO:0000313" key="2">
    <source>
        <dbReference type="EMBL" id="JAP89530.1"/>
    </source>
</evidence>
<feature type="non-terminal residue" evidence="2">
    <location>
        <position position="443"/>
    </location>
</feature>
<dbReference type="EMBL" id="GDID01007076">
    <property type="protein sequence ID" value="JAP89530.1"/>
    <property type="molecule type" value="Transcribed_RNA"/>
</dbReference>
<keyword evidence="1" id="KW-0175">Coiled coil</keyword>
<feature type="non-terminal residue" evidence="2">
    <location>
        <position position="1"/>
    </location>
</feature>
<proteinExistence type="predicted"/>
<reference evidence="2" key="1">
    <citation type="submission" date="2015-07" db="EMBL/GenBank/DDBJ databases">
        <title>Adaptation to a free-living lifestyle via gene acquisitions in the diplomonad Trepomonas sp. PC1.</title>
        <authorList>
            <person name="Xu F."/>
            <person name="Jerlstrom-Hultqvist J."/>
            <person name="Kolisko M."/>
            <person name="Simpson A.G.B."/>
            <person name="Roger A.J."/>
            <person name="Svard S.G."/>
            <person name="Andersson J.O."/>
        </authorList>
    </citation>
    <scope>NUCLEOTIDE SEQUENCE</scope>
    <source>
        <strain evidence="2">PC1</strain>
    </source>
</reference>
<feature type="coiled-coil region" evidence="1">
    <location>
        <begin position="411"/>
        <end position="438"/>
    </location>
</feature>
<name>A0A146JXR3_9EUKA</name>
<accession>A0A146JXR3</accession>
<sequence length="443" mass="51798">QMKIIDDVKSQIKDSYILFSEIQNKLSSIPFLSKDTPNCKIDRQHVEIAEYQLNPDEKVKSVINFGMLNSDFTSFAVSGREYCFPTRCNQILRFSVKNLVCLLTKDGFSGEVQQQTSNLIMTFGKSFSSSFQFNYLHYGHKVELACEIRGKSDYFAIFKFQNSKMLGNLKNGLRQGVFLMQTAFESSVCQFDEDLLISCQTVSATIYKELKEAYFCSLNEQIIKNMKEIEFDFNKNCENSEEKYSFLVQTRKTAYKKYWQSVRRTTNPDFTQKAIDLIKAEGEHYFIQNITHHLPIQTYFNCQYKQPTLGDVQAHLKLVMSFYHQQTVPDKLQLLKEMEEAGPPTNLKTLQEFNERLYLIESLKLENEGSNQLFEENGGRRVQKFIAEDWNETFRTEDYFIAKIMYCQQQNKLLQQQNNIANHQIQELKAQIEQLKLNLEIDG</sequence>
<protein>
    <submittedName>
        <fullName evidence="2">Uncharacterized protein</fullName>
    </submittedName>
</protein>
<organism evidence="2">
    <name type="scientific">Trepomonas sp. PC1</name>
    <dbReference type="NCBI Taxonomy" id="1076344"/>
    <lineage>
        <taxon>Eukaryota</taxon>
        <taxon>Metamonada</taxon>
        <taxon>Diplomonadida</taxon>
        <taxon>Hexamitidae</taxon>
        <taxon>Hexamitinae</taxon>
        <taxon>Trepomonas</taxon>
    </lineage>
</organism>
<dbReference type="AlphaFoldDB" id="A0A146JXR3"/>
<evidence type="ECO:0000256" key="1">
    <source>
        <dbReference type="SAM" id="Coils"/>
    </source>
</evidence>
<gene>
    <name evidence="2" type="ORF">TPC1_30975</name>
</gene>